<proteinExistence type="predicted"/>
<protein>
    <submittedName>
        <fullName evidence="1">Uncharacterized protein</fullName>
    </submittedName>
</protein>
<accession>A0A0F9BZK4</accession>
<dbReference type="AlphaFoldDB" id="A0A0F9BZK4"/>
<gene>
    <name evidence="1" type="ORF">LCGC14_2386460</name>
</gene>
<dbReference type="EMBL" id="LAZR01035512">
    <property type="protein sequence ID" value="KKL27304.1"/>
    <property type="molecule type" value="Genomic_DNA"/>
</dbReference>
<feature type="non-terminal residue" evidence="1">
    <location>
        <position position="51"/>
    </location>
</feature>
<evidence type="ECO:0000313" key="1">
    <source>
        <dbReference type="EMBL" id="KKL27304.1"/>
    </source>
</evidence>
<name>A0A0F9BZK4_9ZZZZ</name>
<reference evidence="1" key="1">
    <citation type="journal article" date="2015" name="Nature">
        <title>Complex archaea that bridge the gap between prokaryotes and eukaryotes.</title>
        <authorList>
            <person name="Spang A."/>
            <person name="Saw J.H."/>
            <person name="Jorgensen S.L."/>
            <person name="Zaremba-Niedzwiedzka K."/>
            <person name="Martijn J."/>
            <person name="Lind A.E."/>
            <person name="van Eijk R."/>
            <person name="Schleper C."/>
            <person name="Guy L."/>
            <person name="Ettema T.J."/>
        </authorList>
    </citation>
    <scope>NUCLEOTIDE SEQUENCE</scope>
</reference>
<sequence>MTKGFVEAIKKTREVGVQGGYSDLNPTLVQEQQLAIKEKLIKKYEGNNATE</sequence>
<organism evidence="1">
    <name type="scientific">marine sediment metagenome</name>
    <dbReference type="NCBI Taxonomy" id="412755"/>
    <lineage>
        <taxon>unclassified sequences</taxon>
        <taxon>metagenomes</taxon>
        <taxon>ecological metagenomes</taxon>
    </lineage>
</organism>
<comment type="caution">
    <text evidence="1">The sequence shown here is derived from an EMBL/GenBank/DDBJ whole genome shotgun (WGS) entry which is preliminary data.</text>
</comment>